<organism evidence="1 2">
    <name type="scientific">Halorussus caseinilyticus</name>
    <dbReference type="NCBI Taxonomy" id="3034025"/>
    <lineage>
        <taxon>Archaea</taxon>
        <taxon>Methanobacteriati</taxon>
        <taxon>Methanobacteriota</taxon>
        <taxon>Stenosarchaea group</taxon>
        <taxon>Halobacteria</taxon>
        <taxon>Halobacteriales</taxon>
        <taxon>Haladaptataceae</taxon>
        <taxon>Halorussus</taxon>
    </lineage>
</organism>
<evidence type="ECO:0000313" key="2">
    <source>
        <dbReference type="Proteomes" id="UP001596407"/>
    </source>
</evidence>
<dbReference type="Proteomes" id="UP001596407">
    <property type="component" value="Unassembled WGS sequence"/>
</dbReference>
<proteinExistence type="predicted"/>
<protein>
    <submittedName>
        <fullName evidence="1">Uncharacterized protein</fullName>
    </submittedName>
</protein>
<accession>A0ABD5WJ23</accession>
<sequence length="56" mass="6418">MSEKDIEFDRRSDTEQTPLLLDGVSRDDLTKGFLREIHEAADDEEVPLENISIATR</sequence>
<reference evidence="1 2" key="1">
    <citation type="journal article" date="2019" name="Int. J. Syst. Evol. Microbiol.">
        <title>The Global Catalogue of Microorganisms (GCM) 10K type strain sequencing project: providing services to taxonomists for standard genome sequencing and annotation.</title>
        <authorList>
            <consortium name="The Broad Institute Genomics Platform"/>
            <consortium name="The Broad Institute Genome Sequencing Center for Infectious Disease"/>
            <person name="Wu L."/>
            <person name="Ma J."/>
        </authorList>
    </citation>
    <scope>NUCLEOTIDE SEQUENCE [LARGE SCALE GENOMIC DNA]</scope>
    <source>
        <strain evidence="1 2">DT72</strain>
    </source>
</reference>
<dbReference type="EMBL" id="JBHSZH010000005">
    <property type="protein sequence ID" value="MFC7079730.1"/>
    <property type="molecule type" value="Genomic_DNA"/>
</dbReference>
<dbReference type="AlphaFoldDB" id="A0ABD5WJ23"/>
<comment type="caution">
    <text evidence="1">The sequence shown here is derived from an EMBL/GenBank/DDBJ whole genome shotgun (WGS) entry which is preliminary data.</text>
</comment>
<gene>
    <name evidence="1" type="ORF">ACFQJ6_05810</name>
</gene>
<keyword evidence="2" id="KW-1185">Reference proteome</keyword>
<name>A0ABD5WJ23_9EURY</name>
<evidence type="ECO:0000313" key="1">
    <source>
        <dbReference type="EMBL" id="MFC7079730.1"/>
    </source>
</evidence>
<dbReference type="RefSeq" id="WP_382209204.1">
    <property type="nucleotide sequence ID" value="NZ_JBHSZH010000005.1"/>
</dbReference>